<evidence type="ECO:0000313" key="2">
    <source>
        <dbReference type="EMBL" id="GMH00466.1"/>
    </source>
</evidence>
<gene>
    <name evidence="2" type="ORF">Nepgr_002305</name>
</gene>
<evidence type="ECO:0000313" key="3">
    <source>
        <dbReference type="Proteomes" id="UP001279734"/>
    </source>
</evidence>
<name>A0AAD3P6L9_NEPGR</name>
<accession>A0AAD3P6L9</accession>
<dbReference type="PANTHER" id="PTHR34576">
    <property type="entry name" value="MEMBRANE-ASSOCIATED KINASE REGULATOR 6-RELATED"/>
    <property type="match status" value="1"/>
</dbReference>
<dbReference type="Proteomes" id="UP001279734">
    <property type="component" value="Unassembled WGS sequence"/>
</dbReference>
<feature type="compositionally biased region" description="Basic and acidic residues" evidence="1">
    <location>
        <begin position="148"/>
        <end position="161"/>
    </location>
</feature>
<evidence type="ECO:0008006" key="4">
    <source>
        <dbReference type="Google" id="ProtNLM"/>
    </source>
</evidence>
<dbReference type="EMBL" id="BSYO01000002">
    <property type="protein sequence ID" value="GMH00466.1"/>
    <property type="molecule type" value="Genomic_DNA"/>
</dbReference>
<keyword evidence="3" id="KW-1185">Reference proteome</keyword>
<feature type="region of interest" description="Disordered" evidence="1">
    <location>
        <begin position="140"/>
        <end position="181"/>
    </location>
</feature>
<evidence type="ECO:0000256" key="1">
    <source>
        <dbReference type="SAM" id="MobiDB-lite"/>
    </source>
</evidence>
<organism evidence="2 3">
    <name type="scientific">Nepenthes gracilis</name>
    <name type="common">Slender pitcher plant</name>
    <dbReference type="NCBI Taxonomy" id="150966"/>
    <lineage>
        <taxon>Eukaryota</taxon>
        <taxon>Viridiplantae</taxon>
        <taxon>Streptophyta</taxon>
        <taxon>Embryophyta</taxon>
        <taxon>Tracheophyta</taxon>
        <taxon>Spermatophyta</taxon>
        <taxon>Magnoliopsida</taxon>
        <taxon>eudicotyledons</taxon>
        <taxon>Gunneridae</taxon>
        <taxon>Pentapetalae</taxon>
        <taxon>Caryophyllales</taxon>
        <taxon>Nepenthaceae</taxon>
        <taxon>Nepenthes</taxon>
    </lineage>
</organism>
<protein>
    <recommendedName>
        <fullName evidence="4">Membrane-associated kinase regulator 6</fullName>
    </recommendedName>
</protein>
<comment type="caution">
    <text evidence="2">The sequence shown here is derived from an EMBL/GenBank/DDBJ whole genome shotgun (WGS) entry which is preliminary data.</text>
</comment>
<sequence length="231" mass="26036">MEISHPLATESFSHSWLVDSSHHRSIEPLDGPNRASNHSEETLNFNFNFCVSESPDSLVHADKIFSNGQIMPVFVVNPSRKTEPFNTFNSPSILYSSVPQSRNCSSSSTPHSLFPRKWWKFSKKILQKCFGLLMLAPCHSSTGSRRSTRVDDLDRRSREVKSLSNTPQASPRRSSSSTSFYPGGNWSDSENSIYEAILYCKRSSERLDGQFSSHQGNRVGGVMEKRFHKGV</sequence>
<dbReference type="PANTHER" id="PTHR34576:SF14">
    <property type="entry name" value="MEMBRANE-ASSOCIATED KINASE REGULATOR 6"/>
    <property type="match status" value="1"/>
</dbReference>
<feature type="compositionally biased region" description="Low complexity" evidence="1">
    <location>
        <begin position="170"/>
        <end position="179"/>
    </location>
</feature>
<dbReference type="InterPro" id="IPR044699">
    <property type="entry name" value="MAKR6"/>
</dbReference>
<reference evidence="2" key="1">
    <citation type="submission" date="2023-05" db="EMBL/GenBank/DDBJ databases">
        <title>Nepenthes gracilis genome sequencing.</title>
        <authorList>
            <person name="Fukushima K."/>
        </authorList>
    </citation>
    <scope>NUCLEOTIDE SEQUENCE</scope>
    <source>
        <strain evidence="2">SING2019-196</strain>
    </source>
</reference>
<proteinExistence type="predicted"/>
<dbReference type="AlphaFoldDB" id="A0AAD3P6L9"/>